<accession>A0A370GZR8</accession>
<comment type="pathway">
    <text evidence="1 12">Cofactor biosynthesis; pyridoxine 5'-phosphate biosynthesis; pyridoxine 5'-phosphate from D-erythrose 4-phosphate: step 3/5.</text>
</comment>
<dbReference type="PIRSF" id="PIRSF000525">
    <property type="entry name" value="SerC"/>
    <property type="match status" value="1"/>
</dbReference>
<dbReference type="GO" id="GO:0006564">
    <property type="term" value="P:L-serine biosynthetic process"/>
    <property type="evidence" value="ECO:0007669"/>
    <property type="project" value="UniProtKB-UniRule"/>
</dbReference>
<comment type="catalytic activity">
    <reaction evidence="10 12">
        <text>4-(phosphooxy)-L-threonine + 2-oxoglutarate = (R)-3-hydroxy-2-oxo-4-phosphooxybutanoate + L-glutamate</text>
        <dbReference type="Rhea" id="RHEA:16573"/>
        <dbReference type="ChEBI" id="CHEBI:16810"/>
        <dbReference type="ChEBI" id="CHEBI:29985"/>
        <dbReference type="ChEBI" id="CHEBI:58452"/>
        <dbReference type="ChEBI" id="CHEBI:58538"/>
        <dbReference type="EC" id="2.6.1.52"/>
    </reaction>
</comment>
<dbReference type="Gene3D" id="3.40.640.10">
    <property type="entry name" value="Type I PLP-dependent aspartate aminotransferase-like (Major domain)"/>
    <property type="match status" value="1"/>
</dbReference>
<reference evidence="15 16" key="1">
    <citation type="submission" date="2018-07" db="EMBL/GenBank/DDBJ databases">
        <title>Genomic Encyclopedia of Type Strains, Phase IV (KMG-IV): sequencing the most valuable type-strain genomes for metagenomic binning, comparative biology and taxonomic classification.</title>
        <authorList>
            <person name="Goeker M."/>
        </authorList>
    </citation>
    <scope>NUCLEOTIDE SEQUENCE [LARGE SCALE GENOMIC DNA]</scope>
    <source>
        <strain evidence="15 16">DSM 16500</strain>
    </source>
</reference>
<dbReference type="CDD" id="cd00611">
    <property type="entry name" value="PSAT_like"/>
    <property type="match status" value="1"/>
</dbReference>
<feature type="modified residue" description="N6-(pyridoxal phosphate)lysine" evidence="12">
    <location>
        <position position="197"/>
    </location>
</feature>
<dbReference type="Gene3D" id="3.90.1150.10">
    <property type="entry name" value="Aspartate Aminotransferase, domain 1"/>
    <property type="match status" value="1"/>
</dbReference>
<feature type="binding site" evidence="12">
    <location>
        <position position="173"/>
    </location>
    <ligand>
        <name>pyridoxal 5'-phosphate</name>
        <dbReference type="ChEBI" id="CHEBI:597326"/>
    </ligand>
</feature>
<evidence type="ECO:0000256" key="13">
    <source>
        <dbReference type="RuleBase" id="RU004505"/>
    </source>
</evidence>
<comment type="catalytic activity">
    <reaction evidence="11 12 13">
        <text>O-phospho-L-serine + 2-oxoglutarate = 3-phosphooxypyruvate + L-glutamate</text>
        <dbReference type="Rhea" id="RHEA:14329"/>
        <dbReference type="ChEBI" id="CHEBI:16810"/>
        <dbReference type="ChEBI" id="CHEBI:18110"/>
        <dbReference type="ChEBI" id="CHEBI:29985"/>
        <dbReference type="ChEBI" id="CHEBI:57524"/>
        <dbReference type="EC" id="2.6.1.52"/>
    </reaction>
</comment>
<evidence type="ECO:0000313" key="16">
    <source>
        <dbReference type="Proteomes" id="UP000254720"/>
    </source>
</evidence>
<evidence type="ECO:0000256" key="2">
    <source>
        <dbReference type="ARBA" id="ARBA00005099"/>
    </source>
</evidence>
<dbReference type="InterPro" id="IPR000192">
    <property type="entry name" value="Aminotrans_V_dom"/>
</dbReference>
<dbReference type="UniPathway" id="UPA00244">
    <property type="reaction ID" value="UER00311"/>
</dbReference>
<dbReference type="HAMAP" id="MF_00160">
    <property type="entry name" value="SerC_aminotrans_5"/>
    <property type="match status" value="1"/>
</dbReference>
<dbReference type="PROSITE" id="PS00595">
    <property type="entry name" value="AA_TRANSFER_CLASS_5"/>
    <property type="match status" value="1"/>
</dbReference>
<evidence type="ECO:0000256" key="11">
    <source>
        <dbReference type="ARBA" id="ARBA00049007"/>
    </source>
</evidence>
<dbReference type="EC" id="2.6.1.52" evidence="12"/>
<dbReference type="PANTHER" id="PTHR43247:SF1">
    <property type="entry name" value="PHOSPHOSERINE AMINOTRANSFERASE"/>
    <property type="match status" value="1"/>
</dbReference>
<protein>
    <recommendedName>
        <fullName evidence="12">Phosphoserine aminotransferase</fullName>
        <ecNumber evidence="12">2.6.1.52</ecNumber>
    </recommendedName>
    <alternativeName>
        <fullName evidence="12">Phosphohydroxythreonine aminotransferase</fullName>
        <shortName evidence="12">PSAT</shortName>
    </alternativeName>
</protein>
<feature type="binding site" evidence="12">
    <location>
        <position position="196"/>
    </location>
    <ligand>
        <name>pyridoxal 5'-phosphate</name>
        <dbReference type="ChEBI" id="CHEBI:597326"/>
    </ligand>
</feature>
<evidence type="ECO:0000256" key="8">
    <source>
        <dbReference type="ARBA" id="ARBA00023096"/>
    </source>
</evidence>
<dbReference type="FunFam" id="3.90.1150.10:FF:000006">
    <property type="entry name" value="Phosphoserine aminotransferase"/>
    <property type="match status" value="1"/>
</dbReference>
<sequence>MRKVFNFSAGPGVLPEEVLLQAQAEMLDWQGLGMSIMEIGHRGHEFEEVAKKAEASLRELMSIPENYQVLFLPGGATSQFAMVPLNLFNEKKTADYVETGLWSRKAVTEAKRYGKVNIAAHAEYQGQLAYIPSQESWTLSEEAAYVHYTPNETIDGLEFQWVPKTGAVPLVADMTSMILSRPVDVKQFGVIYAGAQKNIGQAGLTVVIVRSDLIKEPLPFTPTLYSYKTMSEHHSLYNTPPTYSWYIAGLVLDWLKRKGGVSAIYEINKRKAKKIYTIIDNHPDFYINKVRPDCRSIMNVTFYLRDEQLTSLFLEQAEKANLTNLRGHRASGGVRASIYNAMPEEGVDLLVAFMADFAKKHERRLAS</sequence>
<keyword evidence="8 12" id="KW-0664">Pyridoxine biosynthesis</keyword>
<comment type="caution">
    <text evidence="15">The sequence shown here is derived from an EMBL/GenBank/DDBJ whole genome shotgun (WGS) entry which is preliminary data.</text>
</comment>
<dbReference type="RefSeq" id="WP_114833322.1">
    <property type="nucleotide sequence ID" value="NZ_LR699114.1"/>
</dbReference>
<feature type="binding site" evidence="12">
    <location>
        <position position="42"/>
    </location>
    <ligand>
        <name>L-glutamate</name>
        <dbReference type="ChEBI" id="CHEBI:29985"/>
    </ligand>
</feature>
<keyword evidence="6 12" id="KW-0808">Transferase</keyword>
<dbReference type="FunFam" id="3.40.640.10:FF:000010">
    <property type="entry name" value="Phosphoserine aminotransferase"/>
    <property type="match status" value="1"/>
</dbReference>
<gene>
    <name evidence="12" type="primary">serC</name>
    <name evidence="15" type="ORF">C8D86_10186</name>
</gene>
<feature type="domain" description="Aminotransferase class V" evidence="14">
    <location>
        <begin position="4"/>
        <end position="350"/>
    </location>
</feature>
<dbReference type="NCBIfam" id="TIGR01364">
    <property type="entry name" value="serC_1"/>
    <property type="match status" value="1"/>
</dbReference>
<dbReference type="SUPFAM" id="SSF53383">
    <property type="entry name" value="PLP-dependent transferases"/>
    <property type="match status" value="1"/>
</dbReference>
<dbReference type="EMBL" id="QQAX01000001">
    <property type="protein sequence ID" value="RDI48807.1"/>
    <property type="molecule type" value="Genomic_DNA"/>
</dbReference>
<keyword evidence="16" id="KW-1185">Reference proteome</keyword>
<comment type="cofactor">
    <cofactor evidence="12">
        <name>pyridoxal 5'-phosphate</name>
        <dbReference type="ChEBI" id="CHEBI:597326"/>
    </cofactor>
    <text evidence="12">Binds 1 pyridoxal phosphate per subunit.</text>
</comment>
<dbReference type="OrthoDB" id="9809412at2"/>
<comment type="subcellular location">
    <subcellularLocation>
        <location evidence="12">Cytoplasm</location>
    </subcellularLocation>
</comment>
<feature type="binding site" evidence="12">
    <location>
        <begin position="76"/>
        <end position="77"/>
    </location>
    <ligand>
        <name>pyridoxal 5'-phosphate</name>
        <dbReference type="ChEBI" id="CHEBI:597326"/>
    </ligand>
</feature>
<evidence type="ECO:0000256" key="7">
    <source>
        <dbReference type="ARBA" id="ARBA00022898"/>
    </source>
</evidence>
<comment type="similarity">
    <text evidence="3 12">Belongs to the class-V pyridoxal-phosphate-dependent aminotransferase family. SerC subfamily.</text>
</comment>
<dbReference type="InterPro" id="IPR015424">
    <property type="entry name" value="PyrdxlP-dep_Trfase"/>
</dbReference>
<feature type="binding site" evidence="12">
    <location>
        <position position="153"/>
    </location>
    <ligand>
        <name>pyridoxal 5'-phosphate</name>
        <dbReference type="ChEBI" id="CHEBI:597326"/>
    </ligand>
</feature>
<dbReference type="GO" id="GO:0004648">
    <property type="term" value="F:O-phospho-L-serine:2-oxoglutarate aminotransferase activity"/>
    <property type="evidence" value="ECO:0007669"/>
    <property type="project" value="UniProtKB-UniRule"/>
</dbReference>
<dbReference type="InterPro" id="IPR015422">
    <property type="entry name" value="PyrdxlP-dep_Trfase_small"/>
</dbReference>
<keyword evidence="5 12" id="KW-0028">Amino-acid biosynthesis</keyword>
<dbReference type="AlphaFoldDB" id="A0A370GZR8"/>
<comment type="caution">
    <text evidence="12">Lacks conserved residue(s) required for the propagation of feature annotation.</text>
</comment>
<comment type="subunit">
    <text evidence="12">Homodimer.</text>
</comment>
<dbReference type="NCBIfam" id="NF003764">
    <property type="entry name" value="PRK05355.1"/>
    <property type="match status" value="1"/>
</dbReference>
<keyword evidence="7 12" id="KW-0663">Pyridoxal phosphate</keyword>
<evidence type="ECO:0000256" key="3">
    <source>
        <dbReference type="ARBA" id="ARBA00006904"/>
    </source>
</evidence>
<evidence type="ECO:0000256" key="10">
    <source>
        <dbReference type="ARBA" id="ARBA00047630"/>
    </source>
</evidence>
<dbReference type="Proteomes" id="UP000254720">
    <property type="component" value="Unassembled WGS sequence"/>
</dbReference>
<dbReference type="GO" id="GO:0030170">
    <property type="term" value="F:pyridoxal phosphate binding"/>
    <property type="evidence" value="ECO:0007669"/>
    <property type="project" value="UniProtKB-UniRule"/>
</dbReference>
<evidence type="ECO:0000256" key="6">
    <source>
        <dbReference type="ARBA" id="ARBA00022679"/>
    </source>
</evidence>
<dbReference type="GO" id="GO:0008615">
    <property type="term" value="P:pyridoxine biosynthetic process"/>
    <property type="evidence" value="ECO:0007669"/>
    <property type="project" value="UniProtKB-UniRule"/>
</dbReference>
<dbReference type="GO" id="GO:0005737">
    <property type="term" value="C:cytoplasm"/>
    <property type="evidence" value="ECO:0007669"/>
    <property type="project" value="UniProtKB-SubCell"/>
</dbReference>
<dbReference type="InterPro" id="IPR022278">
    <property type="entry name" value="Pser_aminoTfrase"/>
</dbReference>
<comment type="pathway">
    <text evidence="2 12 13">Amino-acid biosynthesis; L-serine biosynthesis; L-serine from 3-phospho-D-glycerate: step 2/3.</text>
</comment>
<evidence type="ECO:0000256" key="9">
    <source>
        <dbReference type="ARBA" id="ARBA00023299"/>
    </source>
</evidence>
<evidence type="ECO:0000256" key="12">
    <source>
        <dbReference type="HAMAP-Rule" id="MF_00160"/>
    </source>
</evidence>
<evidence type="ECO:0000256" key="4">
    <source>
        <dbReference type="ARBA" id="ARBA00022576"/>
    </source>
</evidence>
<evidence type="ECO:0000256" key="5">
    <source>
        <dbReference type="ARBA" id="ARBA00022605"/>
    </source>
</evidence>
<keyword evidence="9 12" id="KW-0718">Serine biosynthesis</keyword>
<keyword evidence="4 12" id="KW-0032">Aminotransferase</keyword>
<comment type="function">
    <text evidence="12">Catalyzes the reversible conversion of 3-phosphohydroxypyruvate to phosphoserine and of 3-hydroxy-2-oxo-4-phosphonooxybutanoate to phosphohydroxythreonine.</text>
</comment>
<dbReference type="PANTHER" id="PTHR43247">
    <property type="entry name" value="PHOSPHOSERINE AMINOTRANSFERASE"/>
    <property type="match status" value="1"/>
</dbReference>
<dbReference type="UniPathway" id="UPA00135">
    <property type="reaction ID" value="UER00197"/>
</dbReference>
<dbReference type="Pfam" id="PF00266">
    <property type="entry name" value="Aminotran_5"/>
    <property type="match status" value="1"/>
</dbReference>
<dbReference type="InterPro" id="IPR020578">
    <property type="entry name" value="Aminotrans_V_PyrdxlP_BS"/>
</dbReference>
<evidence type="ECO:0000256" key="1">
    <source>
        <dbReference type="ARBA" id="ARBA00004915"/>
    </source>
</evidence>
<evidence type="ECO:0000259" key="14">
    <source>
        <dbReference type="Pfam" id="PF00266"/>
    </source>
</evidence>
<dbReference type="InterPro" id="IPR015421">
    <property type="entry name" value="PyrdxlP-dep_Trfase_major"/>
</dbReference>
<keyword evidence="12" id="KW-0963">Cytoplasm</keyword>
<evidence type="ECO:0000313" key="15">
    <source>
        <dbReference type="EMBL" id="RDI48807.1"/>
    </source>
</evidence>
<organism evidence="15 16">
    <name type="scientific">Aquicella lusitana</name>
    <dbReference type="NCBI Taxonomy" id="254246"/>
    <lineage>
        <taxon>Bacteria</taxon>
        <taxon>Pseudomonadati</taxon>
        <taxon>Pseudomonadota</taxon>
        <taxon>Gammaproteobacteria</taxon>
        <taxon>Legionellales</taxon>
        <taxon>Coxiellaceae</taxon>
        <taxon>Aquicella</taxon>
    </lineage>
</organism>
<proteinExistence type="inferred from homology"/>
<feature type="binding site" evidence="12">
    <location>
        <position position="102"/>
    </location>
    <ligand>
        <name>pyridoxal 5'-phosphate</name>
        <dbReference type="ChEBI" id="CHEBI:597326"/>
    </ligand>
</feature>
<name>A0A370GZR8_9COXI</name>
<feature type="binding site" evidence="12">
    <location>
        <begin position="238"/>
        <end position="239"/>
    </location>
    <ligand>
        <name>pyridoxal 5'-phosphate</name>
        <dbReference type="ChEBI" id="CHEBI:597326"/>
    </ligand>
</feature>